<evidence type="ECO:0000256" key="1">
    <source>
        <dbReference type="ARBA" id="ARBA00001946"/>
    </source>
</evidence>
<comment type="subcellular location">
    <subcellularLocation>
        <location evidence="2">Membrane</location>
        <topology evidence="2">Multi-pass membrane protein</topology>
    </subcellularLocation>
</comment>
<sequence>MYLKNQRYLDNSRLHIKYVRAHSTQSDHHRQKVVIETSTPKIVIDKIKVEKLADEKVVETSLEMIWREKIVPYIQLSRWDKPIGVYLLYWPCSWSIALASLPGSVPLGTSIQTAALFLAGAGLMRGAGCTINDLWDRDIDAKVVNSIGVLNILIVVIVALYLRTIYT</sequence>
<comment type="similarity">
    <text evidence="3">Belongs to the UbiA prenyltransferase family.</text>
</comment>
<evidence type="ECO:0000256" key="6">
    <source>
        <dbReference type="ARBA" id="ARBA00022989"/>
    </source>
</evidence>
<protein>
    <submittedName>
        <fullName evidence="9">Jg18641 protein</fullName>
    </submittedName>
</protein>
<keyword evidence="6 8" id="KW-1133">Transmembrane helix</keyword>
<keyword evidence="10" id="KW-1185">Reference proteome</keyword>
<dbReference type="GO" id="GO:0008412">
    <property type="term" value="F:4-hydroxybenzoate polyprenyltransferase activity"/>
    <property type="evidence" value="ECO:0007669"/>
    <property type="project" value="TreeGrafter"/>
</dbReference>
<dbReference type="PANTHER" id="PTHR11048">
    <property type="entry name" value="PRENYLTRANSFERASES"/>
    <property type="match status" value="1"/>
</dbReference>
<keyword evidence="7 8" id="KW-0472">Membrane</keyword>
<dbReference type="AlphaFoldDB" id="A0A8S4S6H1"/>
<proteinExistence type="inferred from homology"/>
<dbReference type="PANTHER" id="PTHR11048:SF28">
    <property type="entry name" value="4-HYDROXYBENZOATE POLYPRENYLTRANSFERASE, MITOCHONDRIAL"/>
    <property type="match status" value="1"/>
</dbReference>
<dbReference type="GO" id="GO:0006744">
    <property type="term" value="P:ubiquinone biosynthetic process"/>
    <property type="evidence" value="ECO:0007669"/>
    <property type="project" value="TreeGrafter"/>
</dbReference>
<evidence type="ECO:0000256" key="4">
    <source>
        <dbReference type="ARBA" id="ARBA00022679"/>
    </source>
</evidence>
<keyword evidence="5 8" id="KW-0812">Transmembrane</keyword>
<evidence type="ECO:0000256" key="5">
    <source>
        <dbReference type="ARBA" id="ARBA00022692"/>
    </source>
</evidence>
<evidence type="ECO:0000256" key="8">
    <source>
        <dbReference type="SAM" id="Phobius"/>
    </source>
</evidence>
<organism evidence="9 10">
    <name type="scientific">Pararge aegeria aegeria</name>
    <dbReference type="NCBI Taxonomy" id="348720"/>
    <lineage>
        <taxon>Eukaryota</taxon>
        <taxon>Metazoa</taxon>
        <taxon>Ecdysozoa</taxon>
        <taxon>Arthropoda</taxon>
        <taxon>Hexapoda</taxon>
        <taxon>Insecta</taxon>
        <taxon>Pterygota</taxon>
        <taxon>Neoptera</taxon>
        <taxon>Endopterygota</taxon>
        <taxon>Lepidoptera</taxon>
        <taxon>Glossata</taxon>
        <taxon>Ditrysia</taxon>
        <taxon>Papilionoidea</taxon>
        <taxon>Nymphalidae</taxon>
        <taxon>Satyrinae</taxon>
        <taxon>Satyrini</taxon>
        <taxon>Parargina</taxon>
        <taxon>Pararge</taxon>
    </lineage>
</organism>
<name>A0A8S4S6H1_9NEOP</name>
<comment type="caution">
    <text evidence="9">The sequence shown here is derived from an EMBL/GenBank/DDBJ whole genome shotgun (WGS) entry which is preliminary data.</text>
</comment>
<dbReference type="Gene3D" id="1.10.357.140">
    <property type="entry name" value="UbiA prenyltransferase"/>
    <property type="match status" value="1"/>
</dbReference>
<comment type="cofactor">
    <cofactor evidence="1">
        <name>Mg(2+)</name>
        <dbReference type="ChEBI" id="CHEBI:18420"/>
    </cofactor>
</comment>
<keyword evidence="4" id="KW-0808">Transferase</keyword>
<dbReference type="OrthoDB" id="18170at2759"/>
<dbReference type="InterPro" id="IPR000537">
    <property type="entry name" value="UbiA_prenyltransferase"/>
</dbReference>
<evidence type="ECO:0000313" key="9">
    <source>
        <dbReference type="EMBL" id="CAH2246926.1"/>
    </source>
</evidence>
<dbReference type="EMBL" id="CAKXAJ010025945">
    <property type="protein sequence ID" value="CAH2246926.1"/>
    <property type="molecule type" value="Genomic_DNA"/>
</dbReference>
<evidence type="ECO:0000313" key="10">
    <source>
        <dbReference type="Proteomes" id="UP000838756"/>
    </source>
</evidence>
<dbReference type="Pfam" id="PF01040">
    <property type="entry name" value="UbiA"/>
    <property type="match status" value="1"/>
</dbReference>
<gene>
    <name evidence="9" type="primary">jg18641</name>
    <name evidence="9" type="ORF">PAEG_LOCUS21453</name>
</gene>
<evidence type="ECO:0000256" key="3">
    <source>
        <dbReference type="ARBA" id="ARBA00005985"/>
    </source>
</evidence>
<feature type="transmembrane region" description="Helical" evidence="8">
    <location>
        <begin position="143"/>
        <end position="162"/>
    </location>
</feature>
<accession>A0A8S4S6H1</accession>
<feature type="transmembrane region" description="Helical" evidence="8">
    <location>
        <begin position="111"/>
        <end position="131"/>
    </location>
</feature>
<dbReference type="GO" id="GO:0005743">
    <property type="term" value="C:mitochondrial inner membrane"/>
    <property type="evidence" value="ECO:0007669"/>
    <property type="project" value="TreeGrafter"/>
</dbReference>
<feature type="transmembrane region" description="Helical" evidence="8">
    <location>
        <begin position="83"/>
        <end position="105"/>
    </location>
</feature>
<dbReference type="Proteomes" id="UP000838756">
    <property type="component" value="Unassembled WGS sequence"/>
</dbReference>
<reference evidence="9" key="1">
    <citation type="submission" date="2022-03" db="EMBL/GenBank/DDBJ databases">
        <authorList>
            <person name="Lindestad O."/>
        </authorList>
    </citation>
    <scope>NUCLEOTIDE SEQUENCE</scope>
</reference>
<evidence type="ECO:0000256" key="7">
    <source>
        <dbReference type="ARBA" id="ARBA00023136"/>
    </source>
</evidence>
<dbReference type="InterPro" id="IPR044878">
    <property type="entry name" value="UbiA_sf"/>
</dbReference>
<dbReference type="InterPro" id="IPR039653">
    <property type="entry name" value="Prenyltransferase"/>
</dbReference>
<evidence type="ECO:0000256" key="2">
    <source>
        <dbReference type="ARBA" id="ARBA00004141"/>
    </source>
</evidence>